<evidence type="ECO:0000256" key="7">
    <source>
        <dbReference type="ARBA" id="ARBA00022989"/>
    </source>
</evidence>
<accession>A0A2W4CKU0</accession>
<feature type="coiled-coil region" evidence="10">
    <location>
        <begin position="189"/>
        <end position="216"/>
    </location>
</feature>
<dbReference type="Gene3D" id="2.40.50.100">
    <property type="match status" value="1"/>
</dbReference>
<dbReference type="Pfam" id="PF25994">
    <property type="entry name" value="HH_AprE"/>
    <property type="match status" value="1"/>
</dbReference>
<dbReference type="PANTHER" id="PTHR30386">
    <property type="entry name" value="MEMBRANE FUSION SUBUNIT OF EMRAB-TOLC MULTIDRUG EFFLUX PUMP"/>
    <property type="match status" value="1"/>
</dbReference>
<comment type="caution">
    <text evidence="13">The sequence shown here is derived from an EMBL/GenBank/DDBJ whole genome shotgun (WGS) entry which is preliminary data.</text>
</comment>
<dbReference type="InterPro" id="IPR010129">
    <property type="entry name" value="T1SS_HlyD"/>
</dbReference>
<dbReference type="SUPFAM" id="SSF111369">
    <property type="entry name" value="HlyD-like secretion proteins"/>
    <property type="match status" value="1"/>
</dbReference>
<feature type="transmembrane region" description="Helical" evidence="9">
    <location>
        <begin position="51"/>
        <end position="72"/>
    </location>
</feature>
<dbReference type="RefSeq" id="WP_111161396.1">
    <property type="nucleotide sequence ID" value="NZ_PCDP01000036.1"/>
</dbReference>
<comment type="subcellular location">
    <subcellularLocation>
        <location evidence="1 9">Cell inner membrane</location>
        <topology evidence="1 9">Single-pass membrane protein</topology>
    </subcellularLocation>
</comment>
<keyword evidence="4 9" id="KW-1003">Cell membrane</keyword>
<dbReference type="GO" id="GO:0005886">
    <property type="term" value="C:plasma membrane"/>
    <property type="evidence" value="ECO:0007669"/>
    <property type="project" value="UniProtKB-SubCell"/>
</dbReference>
<feature type="domain" description="AprE-like long alpha-helical hairpin" evidence="11">
    <location>
        <begin position="127"/>
        <end position="318"/>
    </location>
</feature>
<dbReference type="OrthoDB" id="9810980at2"/>
<evidence type="ECO:0000256" key="5">
    <source>
        <dbReference type="ARBA" id="ARBA00022519"/>
    </source>
</evidence>
<evidence type="ECO:0000259" key="12">
    <source>
        <dbReference type="Pfam" id="PF26002"/>
    </source>
</evidence>
<proteinExistence type="inferred from homology"/>
<dbReference type="InterPro" id="IPR050739">
    <property type="entry name" value="MFP"/>
</dbReference>
<keyword evidence="6 9" id="KW-0812">Transmembrane</keyword>
<evidence type="ECO:0000256" key="4">
    <source>
        <dbReference type="ARBA" id="ARBA00022475"/>
    </source>
</evidence>
<dbReference type="AlphaFoldDB" id="A0A2W4CKU0"/>
<dbReference type="GO" id="GO:0015031">
    <property type="term" value="P:protein transport"/>
    <property type="evidence" value="ECO:0007669"/>
    <property type="project" value="InterPro"/>
</dbReference>
<gene>
    <name evidence="13" type="ORF">CPY51_14850</name>
</gene>
<evidence type="ECO:0000256" key="10">
    <source>
        <dbReference type="SAM" id="Coils"/>
    </source>
</evidence>
<keyword evidence="5 9" id="KW-0997">Cell inner membrane</keyword>
<evidence type="ECO:0000256" key="8">
    <source>
        <dbReference type="ARBA" id="ARBA00023136"/>
    </source>
</evidence>
<feature type="domain" description="AprE-like beta-barrel" evidence="12">
    <location>
        <begin position="360"/>
        <end position="449"/>
    </location>
</feature>
<keyword evidence="14" id="KW-1185">Reference proteome</keyword>
<dbReference type="PRINTS" id="PR01490">
    <property type="entry name" value="RTXTOXIND"/>
</dbReference>
<keyword evidence="7 9" id="KW-1133">Transmembrane helix</keyword>
<reference evidence="13 14" key="1">
    <citation type="journal article" date="2018" name="Sci. Rep.">
        <title>Rhizobium tumorigenes sp. nov., a novel plant tumorigenic bacterium isolated from cane gall tumors on thornless blackberry.</title>
        <authorList>
            <person name="Kuzmanovi N."/>
            <person name="Smalla K."/>
            <person name="Gronow S."/>
            <person name="PuBawska J."/>
        </authorList>
    </citation>
    <scope>NUCLEOTIDE SEQUENCE [LARGE SCALE GENOMIC DNA]</scope>
    <source>
        <strain evidence="13 14">CCBAU 85046</strain>
    </source>
</reference>
<keyword evidence="10" id="KW-0175">Coiled coil</keyword>
<dbReference type="Pfam" id="PF26002">
    <property type="entry name" value="Beta-barrel_AprE"/>
    <property type="match status" value="1"/>
</dbReference>
<evidence type="ECO:0000256" key="6">
    <source>
        <dbReference type="ARBA" id="ARBA00022692"/>
    </source>
</evidence>
<evidence type="ECO:0000256" key="9">
    <source>
        <dbReference type="RuleBase" id="RU365093"/>
    </source>
</evidence>
<dbReference type="Proteomes" id="UP000248925">
    <property type="component" value="Unassembled WGS sequence"/>
</dbReference>
<evidence type="ECO:0000256" key="3">
    <source>
        <dbReference type="ARBA" id="ARBA00022448"/>
    </source>
</evidence>
<protein>
    <recommendedName>
        <fullName evidence="9">Membrane fusion protein (MFP) family protein</fullName>
    </recommendedName>
</protein>
<dbReference type="InterPro" id="IPR058982">
    <property type="entry name" value="Beta-barrel_AprE"/>
</dbReference>
<evidence type="ECO:0000256" key="1">
    <source>
        <dbReference type="ARBA" id="ARBA00004377"/>
    </source>
</evidence>
<evidence type="ECO:0000259" key="11">
    <source>
        <dbReference type="Pfam" id="PF25994"/>
    </source>
</evidence>
<dbReference type="InterPro" id="IPR058781">
    <property type="entry name" value="HH_AprE-like"/>
</dbReference>
<keyword evidence="8 9" id="KW-0472">Membrane</keyword>
<keyword evidence="3 9" id="KW-0813">Transport</keyword>
<organism evidence="13 14">
    <name type="scientific">Rhizobium tubonense</name>
    <dbReference type="NCBI Taxonomy" id="484088"/>
    <lineage>
        <taxon>Bacteria</taxon>
        <taxon>Pseudomonadati</taxon>
        <taxon>Pseudomonadota</taxon>
        <taxon>Alphaproteobacteria</taxon>
        <taxon>Hyphomicrobiales</taxon>
        <taxon>Rhizobiaceae</taxon>
        <taxon>Rhizobium/Agrobacterium group</taxon>
        <taxon>Rhizobium</taxon>
    </lineage>
</organism>
<dbReference type="Gene3D" id="2.40.30.170">
    <property type="match status" value="1"/>
</dbReference>
<evidence type="ECO:0000256" key="2">
    <source>
        <dbReference type="ARBA" id="ARBA00009477"/>
    </source>
</evidence>
<evidence type="ECO:0000313" key="13">
    <source>
        <dbReference type="EMBL" id="PZM13201.1"/>
    </source>
</evidence>
<evidence type="ECO:0000313" key="14">
    <source>
        <dbReference type="Proteomes" id="UP000248925"/>
    </source>
</evidence>
<dbReference type="PANTHER" id="PTHR30386:SF17">
    <property type="entry name" value="ALKALINE PROTEASE SECRETION PROTEIN APRE"/>
    <property type="match status" value="1"/>
</dbReference>
<name>A0A2W4CKU0_9HYPH</name>
<comment type="similarity">
    <text evidence="2 9">Belongs to the membrane fusion protein (MFP) (TC 8.A.1) family.</text>
</comment>
<dbReference type="EMBL" id="PCDP01000036">
    <property type="protein sequence ID" value="PZM13201.1"/>
    <property type="molecule type" value="Genomic_DNA"/>
</dbReference>
<sequence length="472" mass="52169">MPAKLAKPFGVARWFAQGSGAAKRFLTYWPVDETARAGLATASPMPRLRSVAWTGNLLIAIFIGGFGIWSIFAPLKSAAVASGIVEPESGRKTIQHLEGGIVQQIRVKNGDKVTSGQVLIALDDTKSRSERDSIQGQLWDAEARQARMIAEQERSDEINYPQDLKALIHSNSSIRSIMIGQQRIFQTRRQVMQAEVEVSQQKISEVEQEIIGLTAQKTALAARAEISRQQLESSSALAAKGAERKTRLFDLGREKADLDGQIGETQAQIARAYQVINETQAALVKLQSDRMNEVAEGLRDTESQVLQLGERLRAIDDQLARTEIRAPEDGVIMDLRIHTIGGVIGAGEPLVDLVPREGRLVVSAHVRPEDIHLVHAGLEAQVHLLPYNQRRVPLLRGEVEYVSADRLVDKQNGQPYYQATIRVTDERLAKMTDVELVPGMPAQALIETGKSSVAFYAVRPLLDSFHRAFRED</sequence>
<dbReference type="NCBIfam" id="TIGR01843">
    <property type="entry name" value="type_I_hlyD"/>
    <property type="match status" value="1"/>
</dbReference>